<dbReference type="EMBL" id="JAAXPR010000035">
    <property type="protein sequence ID" value="NKZ21385.1"/>
    <property type="molecule type" value="Genomic_DNA"/>
</dbReference>
<dbReference type="SUPFAM" id="SSF54913">
    <property type="entry name" value="GlnB-like"/>
    <property type="match status" value="2"/>
</dbReference>
<name>A0A7X6MZP4_9STRE</name>
<keyword evidence="2" id="KW-1185">Reference proteome</keyword>
<reference evidence="1 2" key="1">
    <citation type="submission" date="2020-04" db="EMBL/GenBank/DDBJ databases">
        <title>MicrobeNet Type strains.</title>
        <authorList>
            <person name="Nicholson A.C."/>
        </authorList>
    </citation>
    <scope>NUCLEOTIDE SEQUENCE [LARGE SCALE GENOMIC DNA]</scope>
    <source>
        <strain evidence="1 2">CCUG 69612</strain>
    </source>
</reference>
<dbReference type="PROSITE" id="PS51343">
    <property type="entry name" value="PII_GLNB_DOM"/>
    <property type="match status" value="1"/>
</dbReference>
<dbReference type="Pfam" id="PF00543">
    <property type="entry name" value="P-II"/>
    <property type="match status" value="1"/>
</dbReference>
<evidence type="ECO:0000313" key="2">
    <source>
        <dbReference type="Proteomes" id="UP000522720"/>
    </source>
</evidence>
<sequence length="200" mass="22189">MAHLKKMGIPGGTIIPGLGTVKHGLLNFLSLYEEEKEIVVIGTSHQLAEELLEYLDKMFQFGKPHHGLAMTVPLQAIVGSRRYLHTKEIPIKENNPMYQLITTIVERGRAEEVIEVAQRQGSRGGTILNGRGAGIHETSTLFQMAVEPEKEVVWIITELEKTEIIVEAIESALGIAQPGQGIIFVQDISDIRGLYHQTNE</sequence>
<protein>
    <submittedName>
        <fullName evidence="1">P-II family nitrogen regulator</fullName>
    </submittedName>
</protein>
<dbReference type="GO" id="GO:0006808">
    <property type="term" value="P:regulation of nitrogen utilization"/>
    <property type="evidence" value="ECO:0007669"/>
    <property type="project" value="InterPro"/>
</dbReference>
<dbReference type="InterPro" id="IPR015867">
    <property type="entry name" value="N-reg_PII/ATP_PRibTrfase_C"/>
</dbReference>
<dbReference type="InterPro" id="IPR011322">
    <property type="entry name" value="N-reg_PII-like_a/b"/>
</dbReference>
<dbReference type="SMART" id="SM00938">
    <property type="entry name" value="P-II"/>
    <property type="match status" value="1"/>
</dbReference>
<dbReference type="Gene3D" id="3.30.70.120">
    <property type="match status" value="2"/>
</dbReference>
<dbReference type="AlphaFoldDB" id="A0A7X6MZP4"/>
<comment type="caution">
    <text evidence="1">The sequence shown here is derived from an EMBL/GenBank/DDBJ whole genome shotgun (WGS) entry which is preliminary data.</text>
</comment>
<gene>
    <name evidence="1" type="ORF">HF992_11285</name>
</gene>
<dbReference type="Proteomes" id="UP000522720">
    <property type="component" value="Unassembled WGS sequence"/>
</dbReference>
<accession>A0A7X6MZP4</accession>
<evidence type="ECO:0000313" key="1">
    <source>
        <dbReference type="EMBL" id="NKZ21385.1"/>
    </source>
</evidence>
<dbReference type="InterPro" id="IPR002187">
    <property type="entry name" value="N-reg_PII"/>
</dbReference>
<organism evidence="1 2">
    <name type="scientific">Streptococcus ovuberis</name>
    <dbReference type="NCBI Taxonomy" id="1936207"/>
    <lineage>
        <taxon>Bacteria</taxon>
        <taxon>Bacillati</taxon>
        <taxon>Bacillota</taxon>
        <taxon>Bacilli</taxon>
        <taxon>Lactobacillales</taxon>
        <taxon>Streptococcaceae</taxon>
        <taxon>Streptococcus</taxon>
    </lineage>
</organism>
<proteinExistence type="predicted"/>
<dbReference type="GO" id="GO:0030234">
    <property type="term" value="F:enzyme regulator activity"/>
    <property type="evidence" value="ECO:0007669"/>
    <property type="project" value="InterPro"/>
</dbReference>